<reference evidence="2" key="2">
    <citation type="submission" date="2017-02" db="EMBL/GenBank/DDBJ databases">
        <title>Sunflower complete genome.</title>
        <authorList>
            <person name="Langlade N."/>
            <person name="Munos S."/>
        </authorList>
    </citation>
    <scope>NUCLEOTIDE SEQUENCE [LARGE SCALE GENOMIC DNA]</scope>
    <source>
        <tissue evidence="2">Leaves</tissue>
    </source>
</reference>
<protein>
    <submittedName>
        <fullName evidence="2">Uncharacterized protein</fullName>
    </submittedName>
</protein>
<evidence type="ECO:0000313" key="1">
    <source>
        <dbReference type="EMBL" id="KAF5784015.1"/>
    </source>
</evidence>
<sequence length="51" mass="5754">MFKLEDLPSIFQSFLKGDDDYPTGGSLCSKDSPRFLSIYCSPCKRQRSSDS</sequence>
<dbReference type="Proteomes" id="UP000215914">
    <property type="component" value="Chromosome 11"/>
</dbReference>
<organism evidence="2 3">
    <name type="scientific">Helianthus annuus</name>
    <name type="common">Common sunflower</name>
    <dbReference type="NCBI Taxonomy" id="4232"/>
    <lineage>
        <taxon>Eukaryota</taxon>
        <taxon>Viridiplantae</taxon>
        <taxon>Streptophyta</taxon>
        <taxon>Embryophyta</taxon>
        <taxon>Tracheophyta</taxon>
        <taxon>Spermatophyta</taxon>
        <taxon>Magnoliopsida</taxon>
        <taxon>eudicotyledons</taxon>
        <taxon>Gunneridae</taxon>
        <taxon>Pentapetalae</taxon>
        <taxon>asterids</taxon>
        <taxon>campanulids</taxon>
        <taxon>Asterales</taxon>
        <taxon>Asteraceae</taxon>
        <taxon>Asteroideae</taxon>
        <taxon>Heliantheae alliance</taxon>
        <taxon>Heliantheae</taxon>
        <taxon>Helianthus</taxon>
    </lineage>
</organism>
<dbReference type="EMBL" id="CM007900">
    <property type="protein sequence ID" value="OTG09158.1"/>
    <property type="molecule type" value="Genomic_DNA"/>
</dbReference>
<name>A0A251TDL3_HELAN</name>
<reference evidence="1 3" key="1">
    <citation type="journal article" date="2017" name="Nature">
        <title>The sunflower genome provides insights into oil metabolism, flowering and Asterid evolution.</title>
        <authorList>
            <person name="Badouin H."/>
            <person name="Gouzy J."/>
            <person name="Grassa C.J."/>
            <person name="Murat F."/>
            <person name="Staton S.E."/>
            <person name="Cottret L."/>
            <person name="Lelandais-Briere C."/>
            <person name="Owens G.L."/>
            <person name="Carrere S."/>
            <person name="Mayjonade B."/>
            <person name="Legrand L."/>
            <person name="Gill N."/>
            <person name="Kane N.C."/>
            <person name="Bowers J.E."/>
            <person name="Hubner S."/>
            <person name="Bellec A."/>
            <person name="Berard A."/>
            <person name="Berges H."/>
            <person name="Blanchet N."/>
            <person name="Boniface M.C."/>
            <person name="Brunel D."/>
            <person name="Catrice O."/>
            <person name="Chaidir N."/>
            <person name="Claudel C."/>
            <person name="Donnadieu C."/>
            <person name="Faraut T."/>
            <person name="Fievet G."/>
            <person name="Helmstetter N."/>
            <person name="King M."/>
            <person name="Knapp S.J."/>
            <person name="Lai Z."/>
            <person name="Le Paslier M.C."/>
            <person name="Lippi Y."/>
            <person name="Lorenzon L."/>
            <person name="Mandel J.R."/>
            <person name="Marage G."/>
            <person name="Marchand G."/>
            <person name="Marquand E."/>
            <person name="Bret-Mestries E."/>
            <person name="Morien E."/>
            <person name="Nambeesan S."/>
            <person name="Nguyen T."/>
            <person name="Pegot-Espagnet P."/>
            <person name="Pouilly N."/>
            <person name="Raftis F."/>
            <person name="Sallet E."/>
            <person name="Schiex T."/>
            <person name="Thomas J."/>
            <person name="Vandecasteele C."/>
            <person name="Vares D."/>
            <person name="Vear F."/>
            <person name="Vautrin S."/>
            <person name="Crespi M."/>
            <person name="Mangin B."/>
            <person name="Burke J.M."/>
            <person name="Salse J."/>
            <person name="Munos S."/>
            <person name="Vincourt P."/>
            <person name="Rieseberg L.H."/>
            <person name="Langlade N.B."/>
        </authorList>
    </citation>
    <scope>NUCLEOTIDE SEQUENCE [LARGE SCALE GENOMIC DNA]</scope>
    <source>
        <strain evidence="3">cv. SF193</strain>
        <tissue evidence="1">Leaves</tissue>
    </source>
</reference>
<dbReference type="Gramene" id="mRNA:HanXRQr2_Chr11g0514661">
    <property type="protein sequence ID" value="mRNA:HanXRQr2_Chr11g0514661"/>
    <property type="gene ID" value="HanXRQr2_Chr11g0514661"/>
</dbReference>
<reference evidence="1" key="3">
    <citation type="submission" date="2020-06" db="EMBL/GenBank/DDBJ databases">
        <title>Helianthus annuus Genome sequencing and assembly Release 2.</title>
        <authorList>
            <person name="Gouzy J."/>
            <person name="Langlade N."/>
            <person name="Munos S."/>
        </authorList>
    </citation>
    <scope>NUCLEOTIDE SEQUENCE</scope>
    <source>
        <tissue evidence="1">Leaves</tissue>
    </source>
</reference>
<keyword evidence="3" id="KW-1185">Reference proteome</keyword>
<dbReference type="AlphaFoldDB" id="A0A251TDL3"/>
<dbReference type="InParanoid" id="A0A251TDL3"/>
<evidence type="ECO:0000313" key="2">
    <source>
        <dbReference type="EMBL" id="OTG09158.1"/>
    </source>
</evidence>
<evidence type="ECO:0000313" key="3">
    <source>
        <dbReference type="Proteomes" id="UP000215914"/>
    </source>
</evidence>
<proteinExistence type="predicted"/>
<gene>
    <name evidence="2" type="ORF">HannXRQ_Chr11g0349841</name>
    <name evidence="1" type="ORF">HanXRQr2_Chr11g0514661</name>
</gene>
<dbReference type="EMBL" id="MNCJ02000326">
    <property type="protein sequence ID" value="KAF5784015.1"/>
    <property type="molecule type" value="Genomic_DNA"/>
</dbReference>
<accession>A0A251TDL3</accession>